<dbReference type="PANTHER" id="PTHR45752:SF13">
    <property type="entry name" value="LEUCINE-RICH REPEAT-CONTAINING PROTEIN 58"/>
    <property type="match status" value="1"/>
</dbReference>
<dbReference type="InterPro" id="IPR032675">
    <property type="entry name" value="LRR_dom_sf"/>
</dbReference>
<dbReference type="AlphaFoldDB" id="A0A401S219"/>
<dbReference type="Gene3D" id="3.80.10.10">
    <property type="entry name" value="Ribonuclease Inhibitor"/>
    <property type="match status" value="1"/>
</dbReference>
<evidence type="ECO:0000256" key="1">
    <source>
        <dbReference type="ARBA" id="ARBA00022614"/>
    </source>
</evidence>
<dbReference type="SUPFAM" id="SSF52058">
    <property type="entry name" value="L domain-like"/>
    <property type="match status" value="1"/>
</dbReference>
<sequence length="399" mass="44628">MDNSDSGAGTWKSGELFECCATASELHLDGSFHLSTLIKFKMFALPGSAMDVLENMEGDSVLNLSRMNLDTVSLEDISEERKNETQQLLLTHNRLIVFPESIANFRNLLFLDISSNGLSVICDDILELTKLRTLIAKNNRMDEFSLPKDLGKMGLEVVNFSGNRFEEVPSQLLELQRLKSLSLGGNRLKTIPPNIENLTSLELLYLGGNGIISIPPELANLPYLSYLGLCDNRIQGLPPQLAQLNSLRSLSLHNNLLTYLPREILNLVHLQELSLRGNPLVVRFVKDLLYNPPSLLELAGRIVKSRNLSYSLKDMPGNLVSYLDSASKCPNPKCAGVYFDSCVRHIKFVDFCGKYRLPLMHYLCSPQCFSPCSSNSQSDCDSEDEFNIPQHRMQKVLLG</sequence>
<evidence type="ECO:0000256" key="2">
    <source>
        <dbReference type="ARBA" id="ARBA00022737"/>
    </source>
</evidence>
<protein>
    <recommendedName>
        <fullName evidence="5">Leucine-rich repeat-containing protein 58</fullName>
    </recommendedName>
</protein>
<dbReference type="EMBL" id="BEZZ01000056">
    <property type="protein sequence ID" value="GCC24426.1"/>
    <property type="molecule type" value="Genomic_DNA"/>
</dbReference>
<keyword evidence="2" id="KW-0677">Repeat</keyword>
<dbReference type="OMA" id="GLSQWFP"/>
<reference evidence="3 4" key="1">
    <citation type="journal article" date="2018" name="Nat. Ecol. Evol.">
        <title>Shark genomes provide insights into elasmobranch evolution and the origin of vertebrates.</title>
        <authorList>
            <person name="Hara Y"/>
            <person name="Yamaguchi K"/>
            <person name="Onimaru K"/>
            <person name="Kadota M"/>
            <person name="Koyanagi M"/>
            <person name="Keeley SD"/>
            <person name="Tatsumi K"/>
            <person name="Tanaka K"/>
            <person name="Motone F"/>
            <person name="Kageyama Y"/>
            <person name="Nozu R"/>
            <person name="Adachi N"/>
            <person name="Nishimura O"/>
            <person name="Nakagawa R"/>
            <person name="Tanegashima C"/>
            <person name="Kiyatake I"/>
            <person name="Matsumoto R"/>
            <person name="Murakumo K"/>
            <person name="Nishida K"/>
            <person name="Terakita A"/>
            <person name="Kuratani S"/>
            <person name="Sato K"/>
            <person name="Hyodo S Kuraku.S."/>
        </authorList>
    </citation>
    <scope>NUCLEOTIDE SEQUENCE [LARGE SCALE GENOMIC DNA]</scope>
</reference>
<dbReference type="InterPro" id="IPR050715">
    <property type="entry name" value="LRR-SigEffector_domain"/>
</dbReference>
<dbReference type="InterPro" id="IPR003591">
    <property type="entry name" value="Leu-rich_rpt_typical-subtyp"/>
</dbReference>
<organism evidence="3 4">
    <name type="scientific">Chiloscyllium punctatum</name>
    <name type="common">Brownbanded bambooshark</name>
    <name type="synonym">Hemiscyllium punctatum</name>
    <dbReference type="NCBI Taxonomy" id="137246"/>
    <lineage>
        <taxon>Eukaryota</taxon>
        <taxon>Metazoa</taxon>
        <taxon>Chordata</taxon>
        <taxon>Craniata</taxon>
        <taxon>Vertebrata</taxon>
        <taxon>Chondrichthyes</taxon>
        <taxon>Elasmobranchii</taxon>
        <taxon>Galeomorphii</taxon>
        <taxon>Galeoidea</taxon>
        <taxon>Orectolobiformes</taxon>
        <taxon>Hemiscylliidae</taxon>
        <taxon>Chiloscyllium</taxon>
    </lineage>
</organism>
<name>A0A401S219_CHIPU</name>
<dbReference type="PROSITE" id="PS51450">
    <property type="entry name" value="LRR"/>
    <property type="match status" value="2"/>
</dbReference>
<gene>
    <name evidence="3" type="ORF">chiPu_0002827</name>
</gene>
<accession>A0A401S219</accession>
<dbReference type="Proteomes" id="UP000287033">
    <property type="component" value="Unassembled WGS sequence"/>
</dbReference>
<evidence type="ECO:0000313" key="3">
    <source>
        <dbReference type="EMBL" id="GCC24426.1"/>
    </source>
</evidence>
<dbReference type="InterPro" id="IPR001611">
    <property type="entry name" value="Leu-rich_rpt"/>
</dbReference>
<evidence type="ECO:0008006" key="5">
    <source>
        <dbReference type="Google" id="ProtNLM"/>
    </source>
</evidence>
<dbReference type="OrthoDB" id="1053178at2759"/>
<keyword evidence="1" id="KW-0433">Leucine-rich repeat</keyword>
<dbReference type="PANTHER" id="PTHR45752">
    <property type="entry name" value="LEUCINE-RICH REPEAT-CONTAINING"/>
    <property type="match status" value="1"/>
</dbReference>
<dbReference type="Pfam" id="PF13855">
    <property type="entry name" value="LRR_8"/>
    <property type="match status" value="2"/>
</dbReference>
<evidence type="ECO:0000313" key="4">
    <source>
        <dbReference type="Proteomes" id="UP000287033"/>
    </source>
</evidence>
<dbReference type="STRING" id="137246.A0A401S219"/>
<proteinExistence type="predicted"/>
<comment type="caution">
    <text evidence="3">The sequence shown here is derived from an EMBL/GenBank/DDBJ whole genome shotgun (WGS) entry which is preliminary data.</text>
</comment>
<keyword evidence="4" id="KW-1185">Reference proteome</keyword>
<dbReference type="SMART" id="SM00369">
    <property type="entry name" value="LRR_TYP"/>
    <property type="match status" value="5"/>
</dbReference>